<evidence type="ECO:0000256" key="1">
    <source>
        <dbReference type="PROSITE-ProRule" id="PRU00420"/>
    </source>
</evidence>
<evidence type="ECO:0000313" key="2">
    <source>
        <dbReference type="EMBL" id="ATG50221.1"/>
    </source>
</evidence>
<dbReference type="InterPro" id="IPR004716">
    <property type="entry name" value="PTS_IIA_glucitol/sorbitol-sp"/>
</dbReference>
<accession>A0A291GJ32</accession>
<dbReference type="PANTHER" id="PTHR40398:SF1">
    <property type="entry name" value="PTS SYSTEM GLUCITOL_SORBITOL-SPECIFIC EIIA COMPONENT"/>
    <property type="match status" value="1"/>
</dbReference>
<dbReference type="Pfam" id="PF03829">
    <property type="entry name" value="PTSIIA_gutA"/>
    <property type="match status" value="1"/>
</dbReference>
<dbReference type="PANTHER" id="PTHR40398">
    <property type="entry name" value="PTS SYSTEM GLUCITOL/SORBITOL-SPECIFIC EIIA COMPONENT"/>
    <property type="match status" value="1"/>
</dbReference>
<dbReference type="AlphaFoldDB" id="A0A291GJ32"/>
<dbReference type="InterPro" id="IPR036665">
    <property type="entry name" value="PTS_IIA_glucitol/sorbitol_sf"/>
</dbReference>
<dbReference type="Gene3D" id="2.40.33.40">
    <property type="entry name" value="Phosphotransferase system, glucitol/sorbitol-specific IIA component"/>
    <property type="match status" value="1"/>
</dbReference>
<dbReference type="GO" id="GO:0016301">
    <property type="term" value="F:kinase activity"/>
    <property type="evidence" value="ECO:0007669"/>
    <property type="project" value="TreeGrafter"/>
</dbReference>
<organism evidence="2 3">
    <name type="scientific">Brachybacterium vulturis</name>
    <dbReference type="NCBI Taxonomy" id="2017484"/>
    <lineage>
        <taxon>Bacteria</taxon>
        <taxon>Bacillati</taxon>
        <taxon>Actinomycetota</taxon>
        <taxon>Actinomycetes</taxon>
        <taxon>Micrococcales</taxon>
        <taxon>Dermabacteraceae</taxon>
        <taxon>Brachybacterium</taxon>
    </lineage>
</organism>
<keyword evidence="3" id="KW-1185">Reference proteome</keyword>
<feature type="modified residue" description="Phosphohistidine; by HPr" evidence="1">
    <location>
        <position position="44"/>
    </location>
</feature>
<name>A0A291GJ32_9MICO</name>
<proteinExistence type="predicted"/>
<gene>
    <name evidence="2" type="ORF">CFK38_00805</name>
</gene>
<dbReference type="RefSeq" id="WP_096801361.1">
    <property type="nucleotide sequence ID" value="NZ_CP023563.1"/>
</dbReference>
<protein>
    <submittedName>
        <fullName evidence="2">PTS sorbitol transporter subunit IIA</fullName>
    </submittedName>
</protein>
<evidence type="ECO:0000313" key="3">
    <source>
        <dbReference type="Proteomes" id="UP000218165"/>
    </source>
</evidence>
<dbReference type="GO" id="GO:0009401">
    <property type="term" value="P:phosphoenolpyruvate-dependent sugar phosphotransferase system"/>
    <property type="evidence" value="ECO:0007669"/>
    <property type="project" value="InterPro"/>
</dbReference>
<sequence length="125" mass="13193">MSTPLWTTTVTRIGIDAQEMFDAGVMILFAEPVPPALADVSVVHTPAGAPGREIRVGDVFEVAGRQYPVDEVGEKATENLRELGHVVLYLNSVDQTLLPGAVHVRGDAVPAAPPAAGEQIILRSA</sequence>
<dbReference type="PROSITE" id="PS51097">
    <property type="entry name" value="PTS_EIIA_TYPE_5"/>
    <property type="match status" value="1"/>
</dbReference>
<dbReference type="KEGG" id="brz:CFK38_00805"/>
<dbReference type="OrthoDB" id="3625833at2"/>
<reference evidence="3" key="1">
    <citation type="submission" date="2017-09" db="EMBL/GenBank/DDBJ databases">
        <title>Brachybacterium sp. VM2412.</title>
        <authorList>
            <person name="Tak E.J."/>
            <person name="Bae J.-W."/>
        </authorList>
    </citation>
    <scope>NUCLEOTIDE SEQUENCE [LARGE SCALE GENOMIC DNA]</scope>
    <source>
        <strain evidence="3">VM2412</strain>
    </source>
</reference>
<dbReference type="GO" id="GO:0005737">
    <property type="term" value="C:cytoplasm"/>
    <property type="evidence" value="ECO:0007669"/>
    <property type="project" value="InterPro"/>
</dbReference>
<dbReference type="Proteomes" id="UP000218165">
    <property type="component" value="Chromosome"/>
</dbReference>
<dbReference type="SUPFAM" id="SSF141530">
    <property type="entry name" value="PTSIIA/GutA-like"/>
    <property type="match status" value="1"/>
</dbReference>
<dbReference type="GO" id="GO:0008982">
    <property type="term" value="F:protein-N(PI)-phosphohistidine-sugar phosphotransferase activity"/>
    <property type="evidence" value="ECO:0007669"/>
    <property type="project" value="InterPro"/>
</dbReference>
<dbReference type="EMBL" id="CP023563">
    <property type="protein sequence ID" value="ATG50221.1"/>
    <property type="molecule type" value="Genomic_DNA"/>
</dbReference>